<reference evidence="9 10" key="1">
    <citation type="journal article" date="2017" name="Curr. Biol.">
        <title>Genome architecture and evolution of a unichromosomal asexual nematode.</title>
        <authorList>
            <person name="Fradin H."/>
            <person name="Zegar C."/>
            <person name="Gutwein M."/>
            <person name="Lucas J."/>
            <person name="Kovtun M."/>
            <person name="Corcoran D."/>
            <person name="Baugh L.R."/>
            <person name="Kiontke K."/>
            <person name="Gunsalus K."/>
            <person name="Fitch D.H."/>
            <person name="Piano F."/>
        </authorList>
    </citation>
    <scope>NUCLEOTIDE SEQUENCE [LARGE SCALE GENOMIC DNA]</scope>
    <source>
        <strain evidence="9">PF1309</strain>
    </source>
</reference>
<keyword evidence="6" id="KW-0175">Coiled coil</keyword>
<keyword evidence="10" id="KW-1185">Reference proteome</keyword>
<evidence type="ECO:0000256" key="6">
    <source>
        <dbReference type="SAM" id="Coils"/>
    </source>
</evidence>
<evidence type="ECO:0000313" key="9">
    <source>
        <dbReference type="EMBL" id="PAV75275.1"/>
    </source>
</evidence>
<dbReference type="AlphaFoldDB" id="A0A2A2KMT9"/>
<evidence type="ECO:0000256" key="7">
    <source>
        <dbReference type="SAM" id="MobiDB-lite"/>
    </source>
</evidence>
<dbReference type="GO" id="GO:0016925">
    <property type="term" value="P:protein sumoylation"/>
    <property type="evidence" value="ECO:0007669"/>
    <property type="project" value="TreeGrafter"/>
</dbReference>
<evidence type="ECO:0000256" key="4">
    <source>
        <dbReference type="ARBA" id="ARBA00023254"/>
    </source>
</evidence>
<protein>
    <recommendedName>
        <fullName evidence="8">RING-type domain-containing protein</fullName>
    </recommendedName>
</protein>
<dbReference type="GO" id="GO:0019789">
    <property type="term" value="F:SUMO transferase activity"/>
    <property type="evidence" value="ECO:0007669"/>
    <property type="project" value="InterPro"/>
</dbReference>
<dbReference type="OrthoDB" id="5864543at2759"/>
<keyword evidence="3" id="KW-0862">Zinc</keyword>
<dbReference type="Pfam" id="PF14634">
    <property type="entry name" value="zf-RING_5"/>
    <property type="match status" value="1"/>
</dbReference>
<dbReference type="InterPro" id="IPR001841">
    <property type="entry name" value="Znf_RING"/>
</dbReference>
<sequence>MTACNSCGRLSKTEERVHYFLTACKHVFCESCIENCKLRKFCATCSKQLRYIQINSSMDKKLRALFTPLPRVIDDETAKIKKKAIFQRSLARSIRKKLLELLKRQNDMMDCVKTQVGKAKESEQEINDLKAQITELEAKLMKAETEVEKANKEAEMMRVIFGSDSTEQQAPSNATTNIESLFGEAEKRCNAPSAFPASSFFDSQLNSSHPPSDSSFELSSDRGNATPNLLNLTAGSSPSEGGMTTPKLLGLKSHRQIDEDRPMQFQRTIKTPRLNLDNPYVEMFNRNAAIRSPLNLRHSLLHDTPTMSTFLTQSSRTRIDSRKTSEPGSLLRIPRHNKSASNLLSPFSMLSTYTPGKVTARSVIPKSNIPSNFRKHYY</sequence>
<dbReference type="InterPro" id="IPR042123">
    <property type="entry name" value="Zip3/RNF212-like"/>
</dbReference>
<proteinExistence type="predicted"/>
<dbReference type="InterPro" id="IPR017907">
    <property type="entry name" value="Znf_RING_CS"/>
</dbReference>
<evidence type="ECO:0000259" key="8">
    <source>
        <dbReference type="PROSITE" id="PS50089"/>
    </source>
</evidence>
<name>A0A2A2KMT9_9BILA</name>
<keyword evidence="4" id="KW-0469">Meiosis</keyword>
<comment type="caution">
    <text evidence="9">The sequence shown here is derived from an EMBL/GenBank/DDBJ whole genome shotgun (WGS) entry which is preliminary data.</text>
</comment>
<evidence type="ECO:0000256" key="2">
    <source>
        <dbReference type="ARBA" id="ARBA00022771"/>
    </source>
</evidence>
<dbReference type="PANTHER" id="PTHR22663:SF17">
    <property type="entry name" value="RING FINGER PROTEIN NARYA-RELATED"/>
    <property type="match status" value="1"/>
</dbReference>
<dbReference type="GO" id="GO:0007129">
    <property type="term" value="P:homologous chromosome pairing at meiosis"/>
    <property type="evidence" value="ECO:0007669"/>
    <property type="project" value="TreeGrafter"/>
</dbReference>
<keyword evidence="1" id="KW-0479">Metal-binding</keyword>
<keyword evidence="2 5" id="KW-0863">Zinc-finger</keyword>
<dbReference type="PROSITE" id="PS00518">
    <property type="entry name" value="ZF_RING_1"/>
    <property type="match status" value="1"/>
</dbReference>
<dbReference type="GO" id="GO:0000795">
    <property type="term" value="C:synaptonemal complex"/>
    <property type="evidence" value="ECO:0007669"/>
    <property type="project" value="InterPro"/>
</dbReference>
<evidence type="ECO:0000256" key="3">
    <source>
        <dbReference type="ARBA" id="ARBA00022833"/>
    </source>
</evidence>
<dbReference type="GO" id="GO:0008270">
    <property type="term" value="F:zinc ion binding"/>
    <property type="evidence" value="ECO:0007669"/>
    <property type="project" value="UniProtKB-KW"/>
</dbReference>
<evidence type="ECO:0000313" key="10">
    <source>
        <dbReference type="Proteomes" id="UP000218231"/>
    </source>
</evidence>
<dbReference type="EMBL" id="LIAE01008137">
    <property type="protein sequence ID" value="PAV75275.1"/>
    <property type="molecule type" value="Genomic_DNA"/>
</dbReference>
<dbReference type="Proteomes" id="UP000218231">
    <property type="component" value="Unassembled WGS sequence"/>
</dbReference>
<dbReference type="PROSITE" id="PS50089">
    <property type="entry name" value="ZF_RING_2"/>
    <property type="match status" value="1"/>
</dbReference>
<feature type="coiled-coil region" evidence="6">
    <location>
        <begin position="112"/>
        <end position="160"/>
    </location>
</feature>
<dbReference type="SUPFAM" id="SSF57850">
    <property type="entry name" value="RING/U-box"/>
    <property type="match status" value="1"/>
</dbReference>
<feature type="domain" description="RING-type" evidence="8">
    <location>
        <begin position="4"/>
        <end position="46"/>
    </location>
</feature>
<dbReference type="PANTHER" id="PTHR22663">
    <property type="entry name" value="RING FINGER PROTEIN NARYA-RELATED"/>
    <property type="match status" value="1"/>
</dbReference>
<dbReference type="GO" id="GO:0007131">
    <property type="term" value="P:reciprocal meiotic recombination"/>
    <property type="evidence" value="ECO:0007669"/>
    <property type="project" value="InterPro"/>
</dbReference>
<accession>A0A2A2KMT9</accession>
<gene>
    <name evidence="9" type="ORF">WR25_03639</name>
</gene>
<feature type="compositionally biased region" description="Polar residues" evidence="7">
    <location>
        <begin position="202"/>
        <end position="239"/>
    </location>
</feature>
<feature type="region of interest" description="Disordered" evidence="7">
    <location>
        <begin position="202"/>
        <end position="243"/>
    </location>
</feature>
<dbReference type="STRING" id="2018661.A0A2A2KMT9"/>
<evidence type="ECO:0000256" key="5">
    <source>
        <dbReference type="PROSITE-ProRule" id="PRU00175"/>
    </source>
</evidence>
<organism evidence="9 10">
    <name type="scientific">Diploscapter pachys</name>
    <dbReference type="NCBI Taxonomy" id="2018661"/>
    <lineage>
        <taxon>Eukaryota</taxon>
        <taxon>Metazoa</taxon>
        <taxon>Ecdysozoa</taxon>
        <taxon>Nematoda</taxon>
        <taxon>Chromadorea</taxon>
        <taxon>Rhabditida</taxon>
        <taxon>Rhabditina</taxon>
        <taxon>Rhabditomorpha</taxon>
        <taxon>Rhabditoidea</taxon>
        <taxon>Rhabditidae</taxon>
        <taxon>Diploscapter</taxon>
    </lineage>
</organism>
<evidence type="ECO:0000256" key="1">
    <source>
        <dbReference type="ARBA" id="ARBA00022723"/>
    </source>
</evidence>